<feature type="region of interest" description="Disordered" evidence="1">
    <location>
        <begin position="1"/>
        <end position="25"/>
    </location>
</feature>
<reference evidence="3 4" key="1">
    <citation type="submission" date="2016-05" db="EMBL/GenBank/DDBJ databases">
        <title>Draft genome sequence of Pediococcus parvulus 2.6, a probiotic beta-glucan producer strain.</title>
        <authorList>
            <person name="Mohedano M.L."/>
            <person name="Perez-Ramos A."/>
            <person name="Duenas M.T."/>
            <person name="Lamontanara A."/>
            <person name="Orru L."/>
            <person name="Spano G."/>
            <person name="Capozzi V."/>
            <person name="Lopez P."/>
        </authorList>
    </citation>
    <scope>NUCLEOTIDE SEQUENCE [LARGE SCALE GENOMIC DNA]</scope>
    <source>
        <strain evidence="3 4">2.6</strain>
    </source>
</reference>
<dbReference type="Proteomes" id="UP000077280">
    <property type="component" value="Unassembled WGS sequence"/>
</dbReference>
<evidence type="ECO:0000256" key="1">
    <source>
        <dbReference type="SAM" id="MobiDB-lite"/>
    </source>
</evidence>
<dbReference type="EMBL" id="WERX01000048">
    <property type="protein sequence ID" value="MDV7695218.1"/>
    <property type="molecule type" value="Genomic_DNA"/>
</dbReference>
<evidence type="ECO:0000313" key="3">
    <source>
        <dbReference type="EMBL" id="OAD64104.1"/>
    </source>
</evidence>
<dbReference type="Proteomes" id="UP001275867">
    <property type="component" value="Unassembled WGS sequence"/>
</dbReference>
<feature type="compositionally biased region" description="Acidic residues" evidence="1">
    <location>
        <begin position="10"/>
        <end position="20"/>
    </location>
</feature>
<reference evidence="2" key="2">
    <citation type="submission" date="2019-10" db="EMBL/GenBank/DDBJ databases">
        <title>Malate fermentation in French cider.</title>
        <authorList>
            <person name="Cousin F.J."/>
            <person name="Medina Fernandez S."/>
            <person name="Misery B."/>
            <person name="Laplace J.-M."/>
            <person name="Cretenet M."/>
        </authorList>
    </citation>
    <scope>NUCLEOTIDE SEQUENCE</scope>
    <source>
        <strain evidence="2">UCMA15901</strain>
    </source>
</reference>
<evidence type="ECO:0000313" key="5">
    <source>
        <dbReference type="Proteomes" id="UP001275867"/>
    </source>
</evidence>
<dbReference type="EMBL" id="LXND01000046">
    <property type="protein sequence ID" value="OAD64104.1"/>
    <property type="molecule type" value="Genomic_DNA"/>
</dbReference>
<accession>A0AAP5TET6</accession>
<gene>
    <name evidence="3" type="ORF">A7K95_06615</name>
    <name evidence="2" type="ORF">GA842_10250</name>
</gene>
<comment type="caution">
    <text evidence="2">The sequence shown here is derived from an EMBL/GenBank/DDBJ whole genome shotgun (WGS) entry which is preliminary data.</text>
</comment>
<protein>
    <submittedName>
        <fullName evidence="2">Uncharacterized protein</fullName>
    </submittedName>
</protein>
<organism evidence="2 5">
    <name type="scientific">Pediococcus parvulus</name>
    <dbReference type="NCBI Taxonomy" id="54062"/>
    <lineage>
        <taxon>Bacteria</taxon>
        <taxon>Bacillati</taxon>
        <taxon>Bacillota</taxon>
        <taxon>Bacilli</taxon>
        <taxon>Lactobacillales</taxon>
        <taxon>Lactobacillaceae</taxon>
        <taxon>Pediococcus</taxon>
    </lineage>
</organism>
<proteinExistence type="predicted"/>
<name>A0AAP5TET6_9LACO</name>
<sequence length="218" mass="25068">MSEDKLIQNDDLENEQDEEPASNHQKLEPEYGKYMYWEIIRDFPIMADYIGHYIQGNRFTAVNLIDLASSLGLRLDYSSELRTDFKLYRTKKSDIDVLIVSARHASIQDKAWYAAKGMANYILGDAEYVPDFSQNQGALNKWTDEKIAAKLLLPNDLLERDIDFATTYNQDLLNEVGERNAGALFPYARLNIIGHTAAQISNVPDWLMEQRVDEFYNG</sequence>
<dbReference type="RefSeq" id="WP_068806439.1">
    <property type="nucleotide sequence ID" value="NZ_LXND01000046.1"/>
</dbReference>
<dbReference type="AlphaFoldDB" id="A0AAP5TET6"/>
<evidence type="ECO:0000313" key="4">
    <source>
        <dbReference type="Proteomes" id="UP000077280"/>
    </source>
</evidence>
<evidence type="ECO:0000313" key="2">
    <source>
        <dbReference type="EMBL" id="MDV7695218.1"/>
    </source>
</evidence>
<keyword evidence="4" id="KW-1185">Reference proteome</keyword>